<keyword evidence="3" id="KW-1185">Reference proteome</keyword>
<evidence type="ECO:0000313" key="3">
    <source>
        <dbReference type="Proteomes" id="UP001497453"/>
    </source>
</evidence>
<reference evidence="3" key="1">
    <citation type="submission" date="2024-04" db="EMBL/GenBank/DDBJ databases">
        <authorList>
            <person name="Shaw F."/>
            <person name="Minotto A."/>
        </authorList>
    </citation>
    <scope>NUCLEOTIDE SEQUENCE [LARGE SCALE GENOMIC DNA]</scope>
</reference>
<dbReference type="EMBL" id="OZ037945">
    <property type="protein sequence ID" value="CAL1702846.1"/>
    <property type="molecule type" value="Genomic_DNA"/>
</dbReference>
<protein>
    <recommendedName>
        <fullName evidence="1">Senescence domain-containing protein</fullName>
    </recommendedName>
</protein>
<dbReference type="InterPro" id="IPR009686">
    <property type="entry name" value="Senescence/spartin_C"/>
</dbReference>
<feature type="domain" description="Senescence" evidence="1">
    <location>
        <begin position="133"/>
        <end position="298"/>
    </location>
</feature>
<evidence type="ECO:0000313" key="2">
    <source>
        <dbReference type="EMBL" id="CAL1702846.1"/>
    </source>
</evidence>
<evidence type="ECO:0000259" key="1">
    <source>
        <dbReference type="Pfam" id="PF06911"/>
    </source>
</evidence>
<gene>
    <name evidence="2" type="ORF">GFSPODELE1_LOCUS4262</name>
</gene>
<proteinExistence type="predicted"/>
<organism evidence="2 3">
    <name type="scientific">Somion occarium</name>
    <dbReference type="NCBI Taxonomy" id="3059160"/>
    <lineage>
        <taxon>Eukaryota</taxon>
        <taxon>Fungi</taxon>
        <taxon>Dikarya</taxon>
        <taxon>Basidiomycota</taxon>
        <taxon>Agaricomycotina</taxon>
        <taxon>Agaricomycetes</taxon>
        <taxon>Polyporales</taxon>
        <taxon>Cerrenaceae</taxon>
        <taxon>Somion</taxon>
    </lineage>
</organism>
<dbReference type="Proteomes" id="UP001497453">
    <property type="component" value="Chromosome 2"/>
</dbReference>
<accession>A0ABP1D4Q4</accession>
<sequence length="336" mass="34993">MSSDLTSAVTIPNTIVKHVLGDSDILLAEADLNLFVLPTPSEPSSHAQAEAKDEEPIMTLTVGKAAFPLFRTTLFGTLADDETAYIFSPPITEAEGYVKIVLPQGVKEPGSGLSKLRDAFEGILIQYGLLKEGIEAVGDEVGRSFREHTQTITQRIQEATTGYLRENPPTNAPAEVSHTAQTVAATSASATDSLFHAASLVTSMVGSAASSTGSWVTAHVVPTSEENTGRLNSLSNAYDSVADGVTNGTAEVKNATTDGAGSVLENDLGPDARSVIGNAAQSVGNVVGAVGQTSQVTTAIAVGGLKGAAVTENQQQAEKDRKEQTEALVQWEEVVI</sequence>
<name>A0ABP1D4Q4_9APHY</name>
<dbReference type="Pfam" id="PF06911">
    <property type="entry name" value="Senescence"/>
    <property type="match status" value="1"/>
</dbReference>